<proteinExistence type="predicted"/>
<evidence type="ECO:0000313" key="9">
    <source>
        <dbReference type="Proteomes" id="UP001224622"/>
    </source>
</evidence>
<dbReference type="RefSeq" id="WP_309047736.1">
    <property type="nucleotide sequence ID" value="NZ_JAVIGA010000015.1"/>
</dbReference>
<dbReference type="Proteomes" id="UP001224622">
    <property type="component" value="Unassembled WGS sequence"/>
</dbReference>
<feature type="domain" description="VENN motif-containing" evidence="6">
    <location>
        <begin position="215"/>
        <end position="263"/>
    </location>
</feature>
<evidence type="ECO:0000313" key="8">
    <source>
        <dbReference type="EMBL" id="MDQ9127674.1"/>
    </source>
</evidence>
<evidence type="ECO:0000259" key="6">
    <source>
        <dbReference type="Pfam" id="PF04829"/>
    </source>
</evidence>
<feature type="compositionally biased region" description="Polar residues" evidence="5">
    <location>
        <begin position="1"/>
        <end position="14"/>
    </location>
</feature>
<comment type="caution">
    <text evidence="8">The sequence shown here is derived from an EMBL/GenBank/DDBJ whole genome shotgun (WGS) entry which is preliminary data.</text>
</comment>
<sequence>MVIRDQANQQQNVADLSRDTENANGSIAPIFDKEKEQNRLKQAQLIGEIGGQAADIIRTQGEINGLNAAKADLAKDGKLPPEPGKNAKQEEIDQYVSILKDTAAYKEAMKQYGTGSDLQKAAQAVTAALQGLAGGNISQALAGGLSPYAAEQIKKYTGTNETANALAHAVWGAIAAQVSGNSAAAGAAGAAGGELAARYLAEKLYGADTPEKIAKLSEEQKQSLSALSTLAAGLAGGVTGDSTANAVAGAQAGKNAVENNYLSVGEADRKKQLELKRDYLKQELTLAESQELADINQRDKDRDQAIKEACTSGSKGSAGCGALVGPAEEALKKYGANATYSLLYKDLYPQDAKNLEDVLQGLDSGGISRDQAITAIAKESGVSWDTAATRYDTAMQLQALTSTLAGYYGTNWISAATKKGGLVDGAGDSSTAKIRIDYKPEGTYINQTSHPSGGSNLCGPTSCAMVISDSKGTVVNLDSVVKQFDDIRPSGVNIYEMGSVLSNNGITNKPTTTLMPNQLRELGSQGQSTIIGVDAGKGSHFLIVDSYKEVSGVGYYLIRDPFNGATGVRADVLEKAMNYNGVVLK</sequence>
<evidence type="ECO:0000256" key="4">
    <source>
        <dbReference type="ARBA" id="ARBA00023026"/>
    </source>
</evidence>
<dbReference type="EMBL" id="JAVIGA010000015">
    <property type="protein sequence ID" value="MDQ9127674.1"/>
    <property type="molecule type" value="Genomic_DNA"/>
</dbReference>
<keyword evidence="4" id="KW-0843">Virulence</keyword>
<organism evidence="8 9">
    <name type="scientific">Serratia fonticola</name>
    <dbReference type="NCBI Taxonomy" id="47917"/>
    <lineage>
        <taxon>Bacteria</taxon>
        <taxon>Pseudomonadati</taxon>
        <taxon>Pseudomonadota</taxon>
        <taxon>Gammaproteobacteria</taxon>
        <taxon>Enterobacterales</taxon>
        <taxon>Yersiniaceae</taxon>
        <taxon>Serratia</taxon>
    </lineage>
</organism>
<feature type="domain" description="DUF6862" evidence="7">
    <location>
        <begin position="277"/>
        <end position="334"/>
    </location>
</feature>
<evidence type="ECO:0000256" key="5">
    <source>
        <dbReference type="SAM" id="MobiDB-lite"/>
    </source>
</evidence>
<dbReference type="AlphaFoldDB" id="A0AAJ2DA18"/>
<dbReference type="InterPro" id="IPR049271">
    <property type="entry name" value="DUF6862"/>
</dbReference>
<dbReference type="GO" id="GO:0090729">
    <property type="term" value="F:toxin activity"/>
    <property type="evidence" value="ECO:0007669"/>
    <property type="project" value="UniProtKB-KW"/>
</dbReference>
<reference evidence="8" key="1">
    <citation type="submission" date="2023-08" db="EMBL/GenBank/DDBJ databases">
        <title>The Comparative Genomic Analysis of Yersiniaceae from Polar Regions.</title>
        <authorList>
            <person name="Goncharov A."/>
            <person name="Aslanov B."/>
            <person name="Kolodzhieva V."/>
            <person name="Azarov D."/>
            <person name="Mochov A."/>
            <person name="Lebedeva E."/>
        </authorList>
    </citation>
    <scope>NUCLEOTIDE SEQUENCE</scope>
    <source>
        <strain evidence="8">Vf</strain>
    </source>
</reference>
<dbReference type="Pfam" id="PF21726">
    <property type="entry name" value="DUF6862"/>
    <property type="match status" value="1"/>
</dbReference>
<accession>A0AAJ2DA18</accession>
<keyword evidence="2" id="KW-0800">Toxin</keyword>
<evidence type="ECO:0000256" key="3">
    <source>
        <dbReference type="ARBA" id="ARBA00022913"/>
    </source>
</evidence>
<evidence type="ECO:0000259" key="7">
    <source>
        <dbReference type="Pfam" id="PF21726"/>
    </source>
</evidence>
<feature type="region of interest" description="Disordered" evidence="5">
    <location>
        <begin position="1"/>
        <end position="31"/>
    </location>
</feature>
<dbReference type="Gene3D" id="3.90.70.10">
    <property type="entry name" value="Cysteine proteinases"/>
    <property type="match status" value="1"/>
</dbReference>
<protein>
    <submittedName>
        <fullName evidence="8">VENN motif pre-toxin domain-containing protein</fullName>
    </submittedName>
</protein>
<comment type="subcellular location">
    <subcellularLocation>
        <location evidence="1">Target cell</location>
        <location evidence="1">Target cell cytoplasm</location>
    </subcellularLocation>
</comment>
<name>A0AAJ2DA18_SERFO</name>
<evidence type="ECO:0000256" key="1">
    <source>
        <dbReference type="ARBA" id="ARBA00004219"/>
    </source>
</evidence>
<evidence type="ECO:0000256" key="2">
    <source>
        <dbReference type="ARBA" id="ARBA00022656"/>
    </source>
</evidence>
<dbReference type="InterPro" id="IPR006914">
    <property type="entry name" value="VENN_dom"/>
</dbReference>
<dbReference type="Pfam" id="PF04829">
    <property type="entry name" value="PT-VENN"/>
    <property type="match status" value="1"/>
</dbReference>
<keyword evidence="3" id="KW-1266">Target cell cytoplasm</keyword>
<gene>
    <name evidence="8" type="ORF">RDT67_14675</name>
</gene>